<dbReference type="GO" id="GO:0016763">
    <property type="term" value="F:pentosyltransferase activity"/>
    <property type="evidence" value="ECO:0007669"/>
    <property type="project" value="TreeGrafter"/>
</dbReference>
<evidence type="ECO:0000256" key="6">
    <source>
        <dbReference type="ARBA" id="ARBA00022989"/>
    </source>
</evidence>
<keyword evidence="2" id="KW-1003">Cell membrane</keyword>
<keyword evidence="11" id="KW-1185">Reference proteome</keyword>
<feature type="transmembrane region" description="Helical" evidence="8">
    <location>
        <begin position="259"/>
        <end position="281"/>
    </location>
</feature>
<feature type="transmembrane region" description="Helical" evidence="8">
    <location>
        <begin position="165"/>
        <end position="182"/>
    </location>
</feature>
<evidence type="ECO:0000259" key="9">
    <source>
        <dbReference type="Pfam" id="PF13231"/>
    </source>
</evidence>
<dbReference type="RefSeq" id="WP_168055956.1">
    <property type="nucleotide sequence ID" value="NZ_JAAOZT010000007.1"/>
</dbReference>
<keyword evidence="6 8" id="KW-1133">Transmembrane helix</keyword>
<evidence type="ECO:0000256" key="2">
    <source>
        <dbReference type="ARBA" id="ARBA00022475"/>
    </source>
</evidence>
<protein>
    <recommendedName>
        <fullName evidence="9">Glycosyltransferase RgtA/B/C/D-like domain-containing protein</fullName>
    </recommendedName>
</protein>
<evidence type="ECO:0000313" key="10">
    <source>
        <dbReference type="EMBL" id="MBB5200545.1"/>
    </source>
</evidence>
<name>A0A840RRY3_9BURK</name>
<feature type="transmembrane region" description="Helical" evidence="8">
    <location>
        <begin position="91"/>
        <end position="112"/>
    </location>
</feature>
<evidence type="ECO:0000256" key="1">
    <source>
        <dbReference type="ARBA" id="ARBA00004651"/>
    </source>
</evidence>
<dbReference type="PANTHER" id="PTHR33908:SF9">
    <property type="entry name" value="BLL5595 PROTEIN"/>
    <property type="match status" value="1"/>
</dbReference>
<feature type="transmembrane region" description="Helical" evidence="8">
    <location>
        <begin position="301"/>
        <end position="320"/>
    </location>
</feature>
<feature type="transmembrane region" description="Helical" evidence="8">
    <location>
        <begin position="24"/>
        <end position="46"/>
    </location>
</feature>
<evidence type="ECO:0000313" key="11">
    <source>
        <dbReference type="Proteomes" id="UP000571084"/>
    </source>
</evidence>
<keyword evidence="4" id="KW-0808">Transferase</keyword>
<organism evidence="10 11">
    <name type="scientific">Glaciimonas immobilis</name>
    <dbReference type="NCBI Taxonomy" id="728004"/>
    <lineage>
        <taxon>Bacteria</taxon>
        <taxon>Pseudomonadati</taxon>
        <taxon>Pseudomonadota</taxon>
        <taxon>Betaproteobacteria</taxon>
        <taxon>Burkholderiales</taxon>
        <taxon>Oxalobacteraceae</taxon>
        <taxon>Glaciimonas</taxon>
    </lineage>
</organism>
<dbReference type="GO" id="GO:0009103">
    <property type="term" value="P:lipopolysaccharide biosynthetic process"/>
    <property type="evidence" value="ECO:0007669"/>
    <property type="project" value="UniProtKB-ARBA"/>
</dbReference>
<evidence type="ECO:0000256" key="4">
    <source>
        <dbReference type="ARBA" id="ARBA00022679"/>
    </source>
</evidence>
<evidence type="ECO:0000256" key="3">
    <source>
        <dbReference type="ARBA" id="ARBA00022676"/>
    </source>
</evidence>
<dbReference type="Proteomes" id="UP000571084">
    <property type="component" value="Unassembled WGS sequence"/>
</dbReference>
<keyword evidence="3" id="KW-0328">Glycosyltransferase</keyword>
<keyword evidence="7 8" id="KW-0472">Membrane</keyword>
<evidence type="ECO:0000256" key="5">
    <source>
        <dbReference type="ARBA" id="ARBA00022692"/>
    </source>
</evidence>
<evidence type="ECO:0000256" key="8">
    <source>
        <dbReference type="SAM" id="Phobius"/>
    </source>
</evidence>
<dbReference type="GO" id="GO:0005886">
    <property type="term" value="C:plasma membrane"/>
    <property type="evidence" value="ECO:0007669"/>
    <property type="project" value="UniProtKB-SubCell"/>
</dbReference>
<dbReference type="EMBL" id="JACHHQ010000005">
    <property type="protein sequence ID" value="MBB5200545.1"/>
    <property type="molecule type" value="Genomic_DNA"/>
</dbReference>
<gene>
    <name evidence="10" type="ORF">HNR39_002387</name>
</gene>
<dbReference type="PANTHER" id="PTHR33908">
    <property type="entry name" value="MANNOSYLTRANSFERASE YKCB-RELATED"/>
    <property type="match status" value="1"/>
</dbReference>
<dbReference type="Pfam" id="PF13231">
    <property type="entry name" value="PMT_2"/>
    <property type="match status" value="1"/>
</dbReference>
<comment type="caution">
    <text evidence="10">The sequence shown here is derived from an EMBL/GenBank/DDBJ whole genome shotgun (WGS) entry which is preliminary data.</text>
</comment>
<reference evidence="10 11" key="1">
    <citation type="submission" date="2020-08" db="EMBL/GenBank/DDBJ databases">
        <title>Genomic Encyclopedia of Type Strains, Phase IV (KMG-IV): sequencing the most valuable type-strain genomes for metagenomic binning, comparative biology and taxonomic classification.</title>
        <authorList>
            <person name="Goeker M."/>
        </authorList>
    </citation>
    <scope>NUCLEOTIDE SEQUENCE [LARGE SCALE GENOMIC DNA]</scope>
    <source>
        <strain evidence="10 11">DSM 23240</strain>
    </source>
</reference>
<proteinExistence type="predicted"/>
<dbReference type="InterPro" id="IPR050297">
    <property type="entry name" value="LipidA_mod_glycosyltrf_83"/>
</dbReference>
<feature type="transmembrane region" description="Helical" evidence="8">
    <location>
        <begin position="216"/>
        <end position="239"/>
    </location>
</feature>
<feature type="domain" description="Glycosyltransferase RgtA/B/C/D-like" evidence="9">
    <location>
        <begin position="71"/>
        <end position="230"/>
    </location>
</feature>
<feature type="transmembrane region" description="Helical" evidence="8">
    <location>
        <begin position="326"/>
        <end position="348"/>
    </location>
</feature>
<accession>A0A840RRY3</accession>
<comment type="subcellular location">
    <subcellularLocation>
        <location evidence="1">Cell membrane</location>
        <topology evidence="1">Multi-pass membrane protein</topology>
    </subcellularLocation>
</comment>
<sequence length="511" mass="57647">MTAVLTEFSKTSQAKGALKLKQTLTFSFAGAVLIHVVVWTLLPMLLQTNASLDMIEGLAWGREWQLGYEKDPPLFPWLIELITTWSDKKLWVSYLAGQLCIATVFFSVWQLGRRIATEAEALVGALLLEGVYYFNLPTPEFNDIVLQMPFAALFGWVLHKAITENRLTIWIVSGLVASLGLWSRYSMGAYILPLALLMIAHPVARRRLASPGPWLLLLTSTLLFIPHLYWMAESGFVSIEYVGRRAPEITKITDFLSSLFSFISAQLLALLPMLLIAIMLWRWRSSRNWLQLRWGNFDQAYITALAFGPIAISLCLSIVARRPMRVMWGAPLWCFIGLFIVMAIRPFLTIEKLRYFGRAWSIAMLLPIAFFVLDQLYAPQITGNEKRTHFPGTILAETVTDRWHGTFDSPLKYVAGDTWYAGNVSFYSTERPSTMFSHGGRRFSPWIDPEDIKRAGAMLIWDATQEGDAIPAELATQFTNAIPQPPVILDGEVSVHHLGLAFVPPETIESP</sequence>
<evidence type="ECO:0000256" key="7">
    <source>
        <dbReference type="ARBA" id="ARBA00023136"/>
    </source>
</evidence>
<dbReference type="AlphaFoldDB" id="A0A840RRY3"/>
<keyword evidence="5 8" id="KW-0812">Transmembrane</keyword>
<dbReference type="InterPro" id="IPR038731">
    <property type="entry name" value="RgtA/B/C-like"/>
</dbReference>